<protein>
    <submittedName>
        <fullName evidence="2">Uncharacterized protein</fullName>
    </submittedName>
</protein>
<evidence type="ECO:0000313" key="2">
    <source>
        <dbReference type="EMBL" id="CAK8692724.1"/>
    </source>
</evidence>
<keyword evidence="3" id="KW-1185">Reference proteome</keyword>
<sequence length="334" mass="38363">MDSRSPQRVKIYEKKQQVRYFHRVQTYRKSRSARTTKREKKTRIKVDVSLPVEPYEEPVCYVKLAIYHQVAAFYTGNVLRCDTTIFCNELCDYVCGGINNGTVQKKFNSRNVFPDEDSFQSRTKANSYDSGFFDDDYEQPDTFAFENAFVNIDIKHNSVWFSRVTPESQRFVFSTLYPQTESATETEFTGPTDDICFRWHKDLEESAASLKRKRRTNVYSTLLKKKSTADALCLPNVSYAAKSHLILFGDKLNRTEIQLKVRPYSPLKKKSKRGRTASSRLNSSLTPSSGGRRSVCKDSTDCTSELDPNVPYNSSETIPTSLIKPRAPSFRIDL</sequence>
<evidence type="ECO:0000313" key="3">
    <source>
        <dbReference type="Proteomes" id="UP001642483"/>
    </source>
</evidence>
<feature type="compositionally biased region" description="Low complexity" evidence="1">
    <location>
        <begin position="278"/>
        <end position="289"/>
    </location>
</feature>
<organism evidence="2 3">
    <name type="scientific">Clavelina lepadiformis</name>
    <name type="common">Light-bulb sea squirt</name>
    <name type="synonym">Ascidia lepadiformis</name>
    <dbReference type="NCBI Taxonomy" id="159417"/>
    <lineage>
        <taxon>Eukaryota</taxon>
        <taxon>Metazoa</taxon>
        <taxon>Chordata</taxon>
        <taxon>Tunicata</taxon>
        <taxon>Ascidiacea</taxon>
        <taxon>Aplousobranchia</taxon>
        <taxon>Clavelinidae</taxon>
        <taxon>Clavelina</taxon>
    </lineage>
</organism>
<dbReference type="EMBL" id="CAWYQH010000130">
    <property type="protein sequence ID" value="CAK8692724.1"/>
    <property type="molecule type" value="Genomic_DNA"/>
</dbReference>
<proteinExistence type="predicted"/>
<comment type="caution">
    <text evidence="2">The sequence shown here is derived from an EMBL/GenBank/DDBJ whole genome shotgun (WGS) entry which is preliminary data.</text>
</comment>
<reference evidence="2 3" key="1">
    <citation type="submission" date="2024-02" db="EMBL/GenBank/DDBJ databases">
        <authorList>
            <person name="Daric V."/>
            <person name="Darras S."/>
        </authorList>
    </citation>
    <scope>NUCLEOTIDE SEQUENCE [LARGE SCALE GENOMIC DNA]</scope>
</reference>
<feature type="region of interest" description="Disordered" evidence="1">
    <location>
        <begin position="266"/>
        <end position="302"/>
    </location>
</feature>
<accession>A0ABP0GLU8</accession>
<name>A0ABP0GLU8_CLALP</name>
<evidence type="ECO:0000256" key="1">
    <source>
        <dbReference type="SAM" id="MobiDB-lite"/>
    </source>
</evidence>
<dbReference type="Proteomes" id="UP001642483">
    <property type="component" value="Unassembled WGS sequence"/>
</dbReference>
<gene>
    <name evidence="2" type="ORF">CVLEPA_LOCUS25969</name>
</gene>